<dbReference type="EMBL" id="FOGC01000017">
    <property type="protein sequence ID" value="SER25869.1"/>
    <property type="molecule type" value="Genomic_DNA"/>
</dbReference>
<organism evidence="1 2">
    <name type="scientific">Rosenbergiella nectarea</name>
    <dbReference type="NCBI Taxonomy" id="988801"/>
    <lineage>
        <taxon>Bacteria</taxon>
        <taxon>Pseudomonadati</taxon>
        <taxon>Pseudomonadota</taxon>
        <taxon>Gammaproteobacteria</taxon>
        <taxon>Enterobacterales</taxon>
        <taxon>Erwiniaceae</taxon>
        <taxon>Rosenbergiella</taxon>
    </lineage>
</organism>
<protein>
    <recommendedName>
        <fullName evidence="3">MarR family transcriptional regulator</fullName>
    </recommendedName>
</protein>
<evidence type="ECO:0008006" key="3">
    <source>
        <dbReference type="Google" id="ProtNLM"/>
    </source>
</evidence>
<gene>
    <name evidence="1" type="ORF">SAMN05216522_11736</name>
</gene>
<accession>A0A1H9MQU4</accession>
<sequence>MDRRIEIVNQAIELANRFYQHHGYVSREWFKFWQSPHPQERLMFEMVCEAFDLIQGTELMDIVNELEDEGLL</sequence>
<name>A0A1H9MQU4_9GAMM</name>
<keyword evidence="2" id="KW-1185">Reference proteome</keyword>
<dbReference type="STRING" id="988801.SAMN05216522_11736"/>
<dbReference type="AlphaFoldDB" id="A0A1H9MQU4"/>
<reference evidence="2" key="1">
    <citation type="submission" date="2016-10" db="EMBL/GenBank/DDBJ databases">
        <authorList>
            <person name="Varghese N."/>
            <person name="Submissions S."/>
        </authorList>
    </citation>
    <scope>NUCLEOTIDE SEQUENCE [LARGE SCALE GENOMIC DNA]</scope>
    <source>
        <strain evidence="2">8N4</strain>
    </source>
</reference>
<evidence type="ECO:0000313" key="1">
    <source>
        <dbReference type="EMBL" id="SER25869.1"/>
    </source>
</evidence>
<proteinExistence type="predicted"/>
<dbReference type="Proteomes" id="UP000242515">
    <property type="component" value="Unassembled WGS sequence"/>
</dbReference>
<dbReference type="OrthoDB" id="6465550at2"/>
<evidence type="ECO:0000313" key="2">
    <source>
        <dbReference type="Proteomes" id="UP000242515"/>
    </source>
</evidence>